<dbReference type="PANTHER" id="PTHR30346">
    <property type="entry name" value="TRANSCRIPTIONAL DUAL REGULATOR HCAR-RELATED"/>
    <property type="match status" value="1"/>
</dbReference>
<dbReference type="GO" id="GO:0003677">
    <property type="term" value="F:DNA binding"/>
    <property type="evidence" value="ECO:0007669"/>
    <property type="project" value="UniProtKB-KW"/>
</dbReference>
<dbReference type="Gene3D" id="1.10.10.10">
    <property type="entry name" value="Winged helix-like DNA-binding domain superfamily/Winged helix DNA-binding domain"/>
    <property type="match status" value="1"/>
</dbReference>
<dbReference type="Pfam" id="PF00126">
    <property type="entry name" value="HTH_1"/>
    <property type="match status" value="1"/>
</dbReference>
<evidence type="ECO:0000259" key="5">
    <source>
        <dbReference type="PROSITE" id="PS50931"/>
    </source>
</evidence>
<keyword evidence="2" id="KW-0805">Transcription regulation</keyword>
<organism evidence="6 7">
    <name type="scientific">Planotetraspora silvatica</name>
    <dbReference type="NCBI Taxonomy" id="234614"/>
    <lineage>
        <taxon>Bacteria</taxon>
        <taxon>Bacillati</taxon>
        <taxon>Actinomycetota</taxon>
        <taxon>Actinomycetes</taxon>
        <taxon>Streptosporangiales</taxon>
        <taxon>Streptosporangiaceae</taxon>
        <taxon>Planotetraspora</taxon>
    </lineage>
</organism>
<evidence type="ECO:0000256" key="4">
    <source>
        <dbReference type="ARBA" id="ARBA00023163"/>
    </source>
</evidence>
<dbReference type="PROSITE" id="PS50931">
    <property type="entry name" value="HTH_LYSR"/>
    <property type="match status" value="1"/>
</dbReference>
<dbReference type="Proteomes" id="UP000644610">
    <property type="component" value="Unassembled WGS sequence"/>
</dbReference>
<reference evidence="6" key="1">
    <citation type="submission" date="2021-01" db="EMBL/GenBank/DDBJ databases">
        <title>Whole genome shotgun sequence of Planotetraspora silvatica NBRC 100141.</title>
        <authorList>
            <person name="Komaki H."/>
            <person name="Tamura T."/>
        </authorList>
    </citation>
    <scope>NUCLEOTIDE SEQUENCE</scope>
    <source>
        <strain evidence="6">NBRC 100141</strain>
    </source>
</reference>
<keyword evidence="7" id="KW-1185">Reference proteome</keyword>
<evidence type="ECO:0000256" key="1">
    <source>
        <dbReference type="ARBA" id="ARBA00009437"/>
    </source>
</evidence>
<dbReference type="PRINTS" id="PR00039">
    <property type="entry name" value="HTHLYSR"/>
</dbReference>
<dbReference type="Pfam" id="PF03466">
    <property type="entry name" value="LysR_substrate"/>
    <property type="match status" value="1"/>
</dbReference>
<dbReference type="SUPFAM" id="SSF53850">
    <property type="entry name" value="Periplasmic binding protein-like II"/>
    <property type="match status" value="1"/>
</dbReference>
<gene>
    <name evidence="6" type="ORF">Psi02_30400</name>
</gene>
<dbReference type="InterPro" id="IPR036388">
    <property type="entry name" value="WH-like_DNA-bd_sf"/>
</dbReference>
<dbReference type="RefSeq" id="WP_203974551.1">
    <property type="nucleotide sequence ID" value="NZ_BAAAKY010000014.1"/>
</dbReference>
<accession>A0A8J3ULH5</accession>
<dbReference type="Gene3D" id="3.40.190.290">
    <property type="match status" value="1"/>
</dbReference>
<evidence type="ECO:0000313" key="6">
    <source>
        <dbReference type="EMBL" id="GII46616.1"/>
    </source>
</evidence>
<dbReference type="SUPFAM" id="SSF46785">
    <property type="entry name" value="Winged helix' DNA-binding domain"/>
    <property type="match status" value="1"/>
</dbReference>
<dbReference type="InterPro" id="IPR000847">
    <property type="entry name" value="LysR_HTH_N"/>
</dbReference>
<feature type="domain" description="HTH lysR-type" evidence="5">
    <location>
        <begin position="1"/>
        <end position="59"/>
    </location>
</feature>
<dbReference type="FunFam" id="1.10.10.10:FF:000001">
    <property type="entry name" value="LysR family transcriptional regulator"/>
    <property type="match status" value="1"/>
</dbReference>
<dbReference type="GO" id="GO:0032993">
    <property type="term" value="C:protein-DNA complex"/>
    <property type="evidence" value="ECO:0007669"/>
    <property type="project" value="TreeGrafter"/>
</dbReference>
<comment type="similarity">
    <text evidence="1">Belongs to the LysR transcriptional regulatory family.</text>
</comment>
<evidence type="ECO:0000256" key="2">
    <source>
        <dbReference type="ARBA" id="ARBA00023015"/>
    </source>
</evidence>
<keyword evidence="4" id="KW-0804">Transcription</keyword>
<dbReference type="PANTHER" id="PTHR30346:SF28">
    <property type="entry name" value="HTH-TYPE TRANSCRIPTIONAL REGULATOR CYNR"/>
    <property type="match status" value="1"/>
</dbReference>
<dbReference type="AlphaFoldDB" id="A0A8J3ULH5"/>
<dbReference type="CDD" id="cd05466">
    <property type="entry name" value="PBP2_LTTR_substrate"/>
    <property type="match status" value="1"/>
</dbReference>
<sequence length="303" mass="32102">MATLRALECLVALVDTGSVTRAAAELHMSQPALSHQIAALERELGTPVVERLSRGVRVTAAGRAAVGEARVALQAAAQAVHLGREVGAGRTGRLRIACAETMTAWLLVPVLRRWRARRPDVRLDLMEFTSTDRMVERLEAGGTDLVIGPRPTGTSAHLEVLGQEEMVVVAPDGHGFAAESSIAPARLTAEPFVHYDPENGLAVWVDQFASGHQVALAPVLRTRSPRTAAQLAGAGMGVTIVPASALMSRPSGVVRPLSPPVHRDVVAIVAAPADELARRFVADLHRRGIPTADFEGRPPSTQG</sequence>
<dbReference type="InterPro" id="IPR005119">
    <property type="entry name" value="LysR_subst-bd"/>
</dbReference>
<evidence type="ECO:0000256" key="3">
    <source>
        <dbReference type="ARBA" id="ARBA00023125"/>
    </source>
</evidence>
<comment type="caution">
    <text evidence="6">The sequence shown here is derived from an EMBL/GenBank/DDBJ whole genome shotgun (WGS) entry which is preliminary data.</text>
</comment>
<keyword evidence="3" id="KW-0238">DNA-binding</keyword>
<evidence type="ECO:0000313" key="7">
    <source>
        <dbReference type="Proteomes" id="UP000644610"/>
    </source>
</evidence>
<protein>
    <submittedName>
        <fullName evidence="6">LysR family transcriptional regulator</fullName>
    </submittedName>
</protein>
<dbReference type="EMBL" id="BOOQ01000019">
    <property type="protein sequence ID" value="GII46616.1"/>
    <property type="molecule type" value="Genomic_DNA"/>
</dbReference>
<name>A0A8J3ULH5_9ACTN</name>
<dbReference type="GO" id="GO:0003700">
    <property type="term" value="F:DNA-binding transcription factor activity"/>
    <property type="evidence" value="ECO:0007669"/>
    <property type="project" value="InterPro"/>
</dbReference>
<dbReference type="InterPro" id="IPR036390">
    <property type="entry name" value="WH_DNA-bd_sf"/>
</dbReference>
<proteinExistence type="inferred from homology"/>